<evidence type="ECO:0000313" key="2">
    <source>
        <dbReference type="EMBL" id="GAA2622930.1"/>
    </source>
</evidence>
<dbReference type="Gene3D" id="1.20.120.450">
    <property type="entry name" value="dinb family like domain"/>
    <property type="match status" value="1"/>
</dbReference>
<dbReference type="EMBL" id="BAAATD010000011">
    <property type="protein sequence ID" value="GAA2622930.1"/>
    <property type="molecule type" value="Genomic_DNA"/>
</dbReference>
<organism evidence="2 3">
    <name type="scientific">Actinomadura fulvescens</name>
    <dbReference type="NCBI Taxonomy" id="46160"/>
    <lineage>
        <taxon>Bacteria</taxon>
        <taxon>Bacillati</taxon>
        <taxon>Actinomycetota</taxon>
        <taxon>Actinomycetes</taxon>
        <taxon>Streptosporangiales</taxon>
        <taxon>Thermomonosporaceae</taxon>
        <taxon>Actinomadura</taxon>
    </lineage>
</organism>
<protein>
    <submittedName>
        <fullName evidence="2">TIGR03086 family metal-binding protein</fullName>
    </submittedName>
</protein>
<proteinExistence type="predicted"/>
<gene>
    <name evidence="2" type="ORF">GCM10010411_68760</name>
</gene>
<dbReference type="Pfam" id="PF11716">
    <property type="entry name" value="MDMPI_N"/>
    <property type="match status" value="1"/>
</dbReference>
<reference evidence="2 3" key="1">
    <citation type="journal article" date="2019" name="Int. J. Syst. Evol. Microbiol.">
        <title>The Global Catalogue of Microorganisms (GCM) 10K type strain sequencing project: providing services to taxonomists for standard genome sequencing and annotation.</title>
        <authorList>
            <consortium name="The Broad Institute Genomics Platform"/>
            <consortium name="The Broad Institute Genome Sequencing Center for Infectious Disease"/>
            <person name="Wu L."/>
            <person name="Ma J."/>
        </authorList>
    </citation>
    <scope>NUCLEOTIDE SEQUENCE [LARGE SCALE GENOMIC DNA]</scope>
    <source>
        <strain evidence="2 3">JCM 6833</strain>
    </source>
</reference>
<dbReference type="InterPro" id="IPR034660">
    <property type="entry name" value="DinB/YfiT-like"/>
</dbReference>
<dbReference type="InterPro" id="IPR024344">
    <property type="entry name" value="MDMPI_metal-binding"/>
</dbReference>
<name>A0ABN3QCN0_9ACTN</name>
<dbReference type="InterPro" id="IPR017520">
    <property type="entry name" value="CHP03086"/>
</dbReference>
<evidence type="ECO:0000313" key="3">
    <source>
        <dbReference type="Proteomes" id="UP001501509"/>
    </source>
</evidence>
<dbReference type="SUPFAM" id="SSF109854">
    <property type="entry name" value="DinB/YfiT-like putative metalloenzymes"/>
    <property type="match status" value="1"/>
</dbReference>
<comment type="caution">
    <text evidence="2">The sequence shown here is derived from an EMBL/GenBank/DDBJ whole genome shotgun (WGS) entry which is preliminary data.</text>
</comment>
<accession>A0ABN3QCN0</accession>
<evidence type="ECO:0000259" key="1">
    <source>
        <dbReference type="Pfam" id="PF11716"/>
    </source>
</evidence>
<dbReference type="Proteomes" id="UP001501509">
    <property type="component" value="Unassembled WGS sequence"/>
</dbReference>
<sequence length="191" mass="21171">MNELHTHMQECAAEAARIARGVKAAQLDEVTPCAEFDVRTLVNHWVLYTAHGLECRARRRPIPEALLERDFAREEGWAEAYAAQLDRAVAAWSDPAAWTGEIDLGFAMSPAPEVAQLIIKEMAVHGWDVAKATGQEFRVSGAVGELLLKVVDEHAEMYREYDGFADPVALDSGDPFERALALSGRDPRWTP</sequence>
<dbReference type="RefSeq" id="WP_344546656.1">
    <property type="nucleotide sequence ID" value="NZ_BAAATD010000011.1"/>
</dbReference>
<keyword evidence="3" id="KW-1185">Reference proteome</keyword>
<dbReference type="NCBIfam" id="TIGR03086">
    <property type="entry name" value="TIGR03086 family metal-binding protein"/>
    <property type="match status" value="1"/>
</dbReference>
<feature type="domain" description="Mycothiol-dependent maleylpyruvate isomerase metal-binding" evidence="1">
    <location>
        <begin position="10"/>
        <end position="130"/>
    </location>
</feature>